<proteinExistence type="inferred from homology"/>
<evidence type="ECO:0000256" key="4">
    <source>
        <dbReference type="ARBA" id="ARBA00022917"/>
    </source>
</evidence>
<feature type="compositionally biased region" description="Gly residues" evidence="6">
    <location>
        <begin position="816"/>
        <end position="830"/>
    </location>
</feature>
<dbReference type="Proteomes" id="UP000054771">
    <property type="component" value="Unassembled WGS sequence"/>
</dbReference>
<dbReference type="GO" id="GO:0033290">
    <property type="term" value="C:eukaryotic 48S preinitiation complex"/>
    <property type="evidence" value="ECO:0007669"/>
    <property type="project" value="UniProtKB-UniRule"/>
</dbReference>
<dbReference type="GO" id="GO:0016282">
    <property type="term" value="C:eukaryotic 43S preinitiation complex"/>
    <property type="evidence" value="ECO:0007669"/>
    <property type="project" value="UniProtKB-UniRule"/>
</dbReference>
<feature type="compositionally biased region" description="Acidic residues" evidence="6">
    <location>
        <begin position="9"/>
        <end position="51"/>
    </location>
</feature>
<dbReference type="Gene3D" id="1.10.10.10">
    <property type="entry name" value="Winged helix-like DNA-binding domain superfamily/Winged helix DNA-binding domain"/>
    <property type="match status" value="1"/>
</dbReference>
<dbReference type="AlphaFoldDB" id="A0A0U5FS33"/>
<protein>
    <recommendedName>
        <fullName evidence="5">Eukaryotic translation initiation factor 3 subunit C</fullName>
        <shortName evidence="5">eIF3c</shortName>
    </recommendedName>
    <alternativeName>
        <fullName evidence="5">Eukaryotic translation initiation factor 3 93 kDa subunit homolog</fullName>
        <shortName evidence="5">eIF3 p93</shortName>
    </alternativeName>
    <alternativeName>
        <fullName evidence="5">Translation initiation factor eIF3, p93 subunit homolog</fullName>
    </alternativeName>
</protein>
<feature type="compositionally biased region" description="Low complexity" evidence="6">
    <location>
        <begin position="831"/>
        <end position="845"/>
    </location>
</feature>
<comment type="subcellular location">
    <subcellularLocation>
        <location evidence="5">Cytoplasm</location>
    </subcellularLocation>
</comment>
<dbReference type="GO" id="GO:0005852">
    <property type="term" value="C:eukaryotic translation initiation factor 3 complex"/>
    <property type="evidence" value="ECO:0007669"/>
    <property type="project" value="UniProtKB-UniRule"/>
</dbReference>
<keyword evidence="9" id="KW-1185">Reference proteome</keyword>
<dbReference type="InterPro" id="IPR027516">
    <property type="entry name" value="EIF3C"/>
</dbReference>
<evidence type="ECO:0000313" key="9">
    <source>
        <dbReference type="Proteomes" id="UP000054771"/>
    </source>
</evidence>
<dbReference type="GO" id="GO:0003723">
    <property type="term" value="F:RNA binding"/>
    <property type="evidence" value="ECO:0007669"/>
    <property type="project" value="InterPro"/>
</dbReference>
<feature type="region of interest" description="Disordered" evidence="6">
    <location>
        <begin position="809"/>
        <end position="859"/>
    </location>
</feature>
<evidence type="ECO:0000313" key="8">
    <source>
        <dbReference type="EMBL" id="CEL02338.1"/>
    </source>
</evidence>
<dbReference type="GO" id="GO:0031369">
    <property type="term" value="F:translation initiation factor binding"/>
    <property type="evidence" value="ECO:0007669"/>
    <property type="project" value="InterPro"/>
</dbReference>
<dbReference type="HAMAP" id="MF_03002">
    <property type="entry name" value="eIF3c"/>
    <property type="match status" value="1"/>
</dbReference>
<comment type="subunit">
    <text evidence="1">Component of the COP9 signalosome (CSN) complex.</text>
</comment>
<dbReference type="OMA" id="FRCGLIK"/>
<sequence length="859" mass="96841">MSRFFYGDSDSDSASSDEEVLSDEEVEQSEEEESSEEEVESSEGESSDDEAGGAKRFIKNMSESEESEDEEVVKVVKSAKDKRLGELEGTIKLIENAQKINDWAVISTEFDKLNRQIVKVLQSGPVPRIYVKTVADLEDFVNETVAKQKSSNKKMNASNAKGFNAIKQKIKKNNKDYATQVEKYRANKDGYLDEEEEEIKKPAPTAPRLTKLERVEAPAATLGDDDGFATVGRGGKTLQYTPESILKHLRVIVESRGKKNTDRLEQIKTMEKLLEVAQTPYQRIRVYLTLISTRFDLTTTSTAAYMAVDQWKAAEQEFATLLSVLETNRDYVVSEGAEEWEDDEKQPTVAAGETLYIPGSMVSYVERLDDELTRSLQHIDPHTAEYIDRLSDEKQLYTNLVRTQIYVEGLTKQEKTDARQDSLNRVVMRRLEHIYFKPSQVVTILEDGTAKALPSELESYITPRSNANDAETLVQTLCNYLFKNSDGIPRARAMLSQIYFLALHDQYYRSRDLMLMSHLSENIANFDVSSQILFNRTLVQIGLCAFRAGLIYEAQNTLSEICGSGRQKELLAQGIILQRYSTVSPEQERLERQRQLPFHMHINLELLECIYLTSSMFLEVPLMAQTSSSPEMKRRVISKTFRRMLDYNERQVFTGPAENTRDGVIMSAKFLAAGDWKKAAEMLNSIKIWDLMPQPDKVKEMLSQQIQEEGLRTYLFTYAPFYDSLSISTLSNMFELPEKKIAAIISRMISHEELAAALDQVNDAIVFRKGVELSRLQSQIVTLADKSMNLLEANEKTLEQRTQGMANAFQRDQGPGARGGRGQGRGGQPRGGPRLPGGQQRRPGGQQFGGGALGGAIKA</sequence>
<evidence type="ECO:0000256" key="5">
    <source>
        <dbReference type="HAMAP-Rule" id="MF_03002"/>
    </source>
</evidence>
<dbReference type="PANTHER" id="PTHR13937">
    <property type="entry name" value="EUKARYOTIC TRANSLATION INITATION FACTOR 3, SUBUNIT 8 EIF3S8 -RELATED"/>
    <property type="match status" value="1"/>
</dbReference>
<dbReference type="STRING" id="454130.A0A0U5FS33"/>
<dbReference type="SMART" id="SM00088">
    <property type="entry name" value="PINT"/>
    <property type="match status" value="1"/>
</dbReference>
<comment type="subunit">
    <text evidence="5">Component of the eukaryotic translation initiation factor 3 (eIF-3) complex.</text>
</comment>
<dbReference type="GO" id="GO:0001732">
    <property type="term" value="P:formation of cytoplasmic translation initiation complex"/>
    <property type="evidence" value="ECO:0007669"/>
    <property type="project" value="UniProtKB-UniRule"/>
</dbReference>
<comment type="similarity">
    <text evidence="5">Belongs to the eIF-3 subunit C family.</text>
</comment>
<reference evidence="9" key="1">
    <citation type="journal article" date="2016" name="Genome Announc.">
        <title>Draft genome sequences of fungus Aspergillus calidoustus.</title>
        <authorList>
            <person name="Horn F."/>
            <person name="Linde J."/>
            <person name="Mattern D.J."/>
            <person name="Walther G."/>
            <person name="Guthke R."/>
            <person name="Scherlach K."/>
            <person name="Martin K."/>
            <person name="Brakhage A.A."/>
            <person name="Petzke L."/>
            <person name="Valiante V."/>
        </authorList>
    </citation>
    <scope>NUCLEOTIDE SEQUENCE [LARGE SCALE GENOMIC DNA]</scope>
    <source>
        <strain evidence="9">SF006504</strain>
    </source>
</reference>
<feature type="compositionally biased region" description="Gly residues" evidence="6">
    <location>
        <begin position="846"/>
        <end position="859"/>
    </location>
</feature>
<organism evidence="8 9">
    <name type="scientific">Aspergillus calidoustus</name>
    <dbReference type="NCBI Taxonomy" id="454130"/>
    <lineage>
        <taxon>Eukaryota</taxon>
        <taxon>Fungi</taxon>
        <taxon>Dikarya</taxon>
        <taxon>Ascomycota</taxon>
        <taxon>Pezizomycotina</taxon>
        <taxon>Eurotiomycetes</taxon>
        <taxon>Eurotiomycetidae</taxon>
        <taxon>Eurotiales</taxon>
        <taxon>Aspergillaceae</taxon>
        <taxon>Aspergillus</taxon>
        <taxon>Aspergillus subgen. Nidulantes</taxon>
    </lineage>
</organism>
<dbReference type="GO" id="GO:0003743">
    <property type="term" value="F:translation initiation factor activity"/>
    <property type="evidence" value="ECO:0007669"/>
    <property type="project" value="UniProtKB-UniRule"/>
</dbReference>
<dbReference type="InterPro" id="IPR008905">
    <property type="entry name" value="EIF3C_N_dom"/>
</dbReference>
<keyword evidence="4 5" id="KW-0648">Protein biosynthesis</keyword>
<gene>
    <name evidence="5" type="primary">NIP1</name>
    <name evidence="8" type="ORF">ASPCAL03509</name>
</gene>
<evidence type="ECO:0000259" key="7">
    <source>
        <dbReference type="PROSITE" id="PS50250"/>
    </source>
</evidence>
<dbReference type="InterPro" id="IPR036388">
    <property type="entry name" value="WH-like_DNA-bd_sf"/>
</dbReference>
<dbReference type="SUPFAM" id="SSF46785">
    <property type="entry name" value="Winged helix' DNA-binding domain"/>
    <property type="match status" value="1"/>
</dbReference>
<dbReference type="Pfam" id="PF01399">
    <property type="entry name" value="PCI"/>
    <property type="match status" value="1"/>
</dbReference>
<comment type="function">
    <text evidence="5">Component of the eukaryotic translation initiation factor 3 (eIF-3) complex, which is involved in protein synthesis of a specialized repertoire of mRNAs and, together with other initiation factors, stimulates binding of mRNA and methionyl-tRNAi to the 40S ribosome. The eIF-3 complex specifically targets and initiates translation of a subset of mRNAs involved in cell proliferation.</text>
</comment>
<dbReference type="InterPro" id="IPR000717">
    <property type="entry name" value="PCI_dom"/>
</dbReference>
<dbReference type="OrthoDB" id="29647at2759"/>
<dbReference type="PROSITE" id="PS50250">
    <property type="entry name" value="PCI"/>
    <property type="match status" value="1"/>
</dbReference>
<evidence type="ECO:0000256" key="6">
    <source>
        <dbReference type="SAM" id="MobiDB-lite"/>
    </source>
</evidence>
<evidence type="ECO:0000256" key="2">
    <source>
        <dbReference type="ARBA" id="ARBA00022490"/>
    </source>
</evidence>
<dbReference type="InterPro" id="IPR036390">
    <property type="entry name" value="WH_DNA-bd_sf"/>
</dbReference>
<dbReference type="EMBL" id="CDMC01000003">
    <property type="protein sequence ID" value="CEL02338.1"/>
    <property type="molecule type" value="Genomic_DNA"/>
</dbReference>
<keyword evidence="2 5" id="KW-0963">Cytoplasm</keyword>
<dbReference type="Pfam" id="PF05470">
    <property type="entry name" value="eIF-3c_N"/>
    <property type="match status" value="1"/>
</dbReference>
<keyword evidence="3 5" id="KW-0396">Initiation factor</keyword>
<dbReference type="FunFam" id="1.10.10.10:FF:000300">
    <property type="entry name" value="Eukaryotic translation initiation factor 3 subunit C"/>
    <property type="match status" value="1"/>
</dbReference>
<evidence type="ECO:0000256" key="1">
    <source>
        <dbReference type="ARBA" id="ARBA00011098"/>
    </source>
</evidence>
<name>A0A0U5FS33_ASPCI</name>
<evidence type="ECO:0000256" key="3">
    <source>
        <dbReference type="ARBA" id="ARBA00022540"/>
    </source>
</evidence>
<feature type="region of interest" description="Disordered" evidence="6">
    <location>
        <begin position="1"/>
        <end position="73"/>
    </location>
</feature>
<accession>A0A0U5FS33</accession>
<dbReference type="PANTHER" id="PTHR13937:SF0">
    <property type="entry name" value="EUKARYOTIC TRANSLATION INITIATION FACTOR 3 SUBUNIT C-RELATED"/>
    <property type="match status" value="1"/>
</dbReference>
<feature type="domain" description="PCI" evidence="7">
    <location>
        <begin position="598"/>
        <end position="772"/>
    </location>
</feature>